<comment type="similarity">
    <text evidence="11">Belongs to the amiloride-sensitive sodium channel (TC 1.A.6) family.</text>
</comment>
<dbReference type="PANTHER" id="PTHR11690:SF248">
    <property type="entry name" value="PICKPOCKET 17, ISOFORM A"/>
    <property type="match status" value="1"/>
</dbReference>
<evidence type="ECO:0000256" key="12">
    <source>
        <dbReference type="SAM" id="Phobius"/>
    </source>
</evidence>
<evidence type="ECO:0000313" key="14">
    <source>
        <dbReference type="Proteomes" id="UP000276133"/>
    </source>
</evidence>
<evidence type="ECO:0000256" key="1">
    <source>
        <dbReference type="ARBA" id="ARBA00004141"/>
    </source>
</evidence>
<name>A0A3M7PIT4_BRAPC</name>
<dbReference type="PANTHER" id="PTHR11690">
    <property type="entry name" value="AMILORIDE-SENSITIVE SODIUM CHANNEL-RELATED"/>
    <property type="match status" value="1"/>
</dbReference>
<keyword evidence="7 11" id="KW-0406">Ion transport</keyword>
<dbReference type="AlphaFoldDB" id="A0A3M7PIT4"/>
<evidence type="ECO:0000256" key="6">
    <source>
        <dbReference type="ARBA" id="ARBA00023053"/>
    </source>
</evidence>
<dbReference type="GO" id="GO:0005886">
    <property type="term" value="C:plasma membrane"/>
    <property type="evidence" value="ECO:0007669"/>
    <property type="project" value="TreeGrafter"/>
</dbReference>
<dbReference type="Gene3D" id="2.60.470.10">
    <property type="entry name" value="Acid-sensing ion channels like domains"/>
    <property type="match status" value="1"/>
</dbReference>
<dbReference type="InterPro" id="IPR001873">
    <property type="entry name" value="ENaC"/>
</dbReference>
<evidence type="ECO:0000256" key="11">
    <source>
        <dbReference type="RuleBase" id="RU000679"/>
    </source>
</evidence>
<evidence type="ECO:0000256" key="10">
    <source>
        <dbReference type="ARBA" id="ARBA00023303"/>
    </source>
</evidence>
<keyword evidence="5 12" id="KW-1133">Transmembrane helix</keyword>
<keyword evidence="8 12" id="KW-0472">Membrane</keyword>
<dbReference type="GO" id="GO:0015280">
    <property type="term" value="F:ligand-gated sodium channel activity"/>
    <property type="evidence" value="ECO:0007669"/>
    <property type="project" value="TreeGrafter"/>
</dbReference>
<evidence type="ECO:0000256" key="5">
    <source>
        <dbReference type="ARBA" id="ARBA00022989"/>
    </source>
</evidence>
<feature type="transmembrane region" description="Helical" evidence="12">
    <location>
        <begin position="37"/>
        <end position="59"/>
    </location>
</feature>
<gene>
    <name evidence="13" type="ORF">BpHYR1_025495</name>
</gene>
<evidence type="ECO:0000256" key="2">
    <source>
        <dbReference type="ARBA" id="ARBA00022448"/>
    </source>
</evidence>
<organism evidence="13 14">
    <name type="scientific">Brachionus plicatilis</name>
    <name type="common">Marine rotifer</name>
    <name type="synonym">Brachionus muelleri</name>
    <dbReference type="NCBI Taxonomy" id="10195"/>
    <lineage>
        <taxon>Eukaryota</taxon>
        <taxon>Metazoa</taxon>
        <taxon>Spiralia</taxon>
        <taxon>Gnathifera</taxon>
        <taxon>Rotifera</taxon>
        <taxon>Eurotatoria</taxon>
        <taxon>Monogononta</taxon>
        <taxon>Pseudotrocha</taxon>
        <taxon>Ploima</taxon>
        <taxon>Brachionidae</taxon>
        <taxon>Brachionus</taxon>
    </lineage>
</organism>
<dbReference type="Gene3D" id="1.10.287.770">
    <property type="entry name" value="YojJ-like"/>
    <property type="match status" value="1"/>
</dbReference>
<comment type="caution">
    <text evidence="13">The sequence shown here is derived from an EMBL/GenBank/DDBJ whole genome shotgun (WGS) entry which is preliminary data.</text>
</comment>
<keyword evidence="4 11" id="KW-0812">Transmembrane</keyword>
<proteinExistence type="inferred from homology"/>
<keyword evidence="9 11" id="KW-0739">Sodium transport</keyword>
<keyword evidence="2 11" id="KW-0813">Transport</keyword>
<keyword evidence="10 11" id="KW-0407">Ion channel</keyword>
<protein>
    <submittedName>
        <fullName evidence="13">Acid-sensing ion channel 1-like</fullName>
    </submittedName>
</protein>
<evidence type="ECO:0000256" key="4">
    <source>
        <dbReference type="ARBA" id="ARBA00022692"/>
    </source>
</evidence>
<accession>A0A3M7PIT4</accession>
<dbReference type="EMBL" id="REGN01010494">
    <property type="protein sequence ID" value="RMZ98908.1"/>
    <property type="molecule type" value="Genomic_DNA"/>
</dbReference>
<dbReference type="Proteomes" id="UP000276133">
    <property type="component" value="Unassembled WGS sequence"/>
</dbReference>
<reference evidence="13 14" key="1">
    <citation type="journal article" date="2018" name="Sci. Rep.">
        <title>Genomic signatures of local adaptation to the degree of environmental predictability in rotifers.</title>
        <authorList>
            <person name="Franch-Gras L."/>
            <person name="Hahn C."/>
            <person name="Garcia-Roger E.M."/>
            <person name="Carmona M.J."/>
            <person name="Serra M."/>
            <person name="Gomez A."/>
        </authorList>
    </citation>
    <scope>NUCLEOTIDE SEQUENCE [LARGE SCALE GENOMIC DNA]</scope>
    <source>
        <strain evidence="13">HYR1</strain>
    </source>
</reference>
<feature type="transmembrane region" description="Helical" evidence="12">
    <location>
        <begin position="452"/>
        <end position="476"/>
    </location>
</feature>
<evidence type="ECO:0000256" key="3">
    <source>
        <dbReference type="ARBA" id="ARBA00022461"/>
    </source>
</evidence>
<keyword evidence="14" id="KW-1185">Reference proteome</keyword>
<comment type="subcellular location">
    <subcellularLocation>
        <location evidence="1">Membrane</location>
        <topology evidence="1">Multi-pass membrane protein</topology>
    </subcellularLocation>
</comment>
<evidence type="ECO:0000256" key="9">
    <source>
        <dbReference type="ARBA" id="ARBA00023201"/>
    </source>
</evidence>
<evidence type="ECO:0000256" key="7">
    <source>
        <dbReference type="ARBA" id="ARBA00023065"/>
    </source>
</evidence>
<evidence type="ECO:0000313" key="13">
    <source>
        <dbReference type="EMBL" id="RMZ98908.1"/>
    </source>
</evidence>
<keyword evidence="3 11" id="KW-0894">Sodium channel</keyword>
<evidence type="ECO:0000256" key="8">
    <source>
        <dbReference type="ARBA" id="ARBA00023136"/>
    </source>
</evidence>
<dbReference type="PRINTS" id="PR01078">
    <property type="entry name" value="AMINACHANNEL"/>
</dbReference>
<keyword evidence="6" id="KW-0915">Sodium</keyword>
<dbReference type="OrthoDB" id="6021021at2759"/>
<dbReference type="Pfam" id="PF00858">
    <property type="entry name" value="ASC"/>
    <property type="match status" value="1"/>
</dbReference>
<sequence>MKEGKTKTFDIFKEWTESMTMHGFPNIFRTKFLAIKIMWIVFFLASTSACFFLIISNLINFFNFDVVTKIRVIEKDSVLFPAVTICNINPFVTKQGLEYVQSILEESNLTSFTQATLDPTFQDEFSKLNFNYNIFKYFLTTFSKSISIEQKKKLSLSFDKMFISCLHNLRPCNESQWTWFYNSDFGNCYRFNSDQNSQEIQKTYQAGKYIGLMIELYVGIPEDQKTLSRTTGAHVYIDDNSMQPLIGQGVDVAPGFETNLVLQRIQRKQMPKPYSSCIENLDSIDSFDSEYYRKVFRSNLTYRQDDCFFSYIQSEIYKKCKCYEMASNIIPGNNNPCDNFVKQNCALLEFQRLTQSSYKKSVESLCPLECESITYGVTKSASRYPSVSYGNDLVKTKQIKALFGNRTNISIEELRENILSLNIYYEYLKQTEITENRSISWDGLVGSIGGTLGLFLGISFLTFAEIIDLLLQIVFFKFKKNTSKVFFIKKELEF</sequence>